<feature type="region of interest" description="Disordered" evidence="1">
    <location>
        <begin position="121"/>
        <end position="147"/>
    </location>
</feature>
<dbReference type="PROSITE" id="PS50280">
    <property type="entry name" value="SET"/>
    <property type="match status" value="1"/>
</dbReference>
<dbReference type="SMART" id="SM00317">
    <property type="entry name" value="SET"/>
    <property type="match status" value="1"/>
</dbReference>
<accession>A0ABN9QAM7</accession>
<dbReference type="EMBL" id="CAUYUJ010002903">
    <property type="protein sequence ID" value="CAK0802918.1"/>
    <property type="molecule type" value="Genomic_DNA"/>
</dbReference>
<organism evidence="3 4">
    <name type="scientific">Prorocentrum cordatum</name>
    <dbReference type="NCBI Taxonomy" id="2364126"/>
    <lineage>
        <taxon>Eukaryota</taxon>
        <taxon>Sar</taxon>
        <taxon>Alveolata</taxon>
        <taxon>Dinophyceae</taxon>
        <taxon>Prorocentrales</taxon>
        <taxon>Prorocentraceae</taxon>
        <taxon>Prorocentrum</taxon>
    </lineage>
</organism>
<evidence type="ECO:0000259" key="2">
    <source>
        <dbReference type="PROSITE" id="PS50280"/>
    </source>
</evidence>
<feature type="region of interest" description="Disordered" evidence="1">
    <location>
        <begin position="368"/>
        <end position="391"/>
    </location>
</feature>
<dbReference type="InterPro" id="IPR001214">
    <property type="entry name" value="SET_dom"/>
</dbReference>
<reference evidence="3" key="1">
    <citation type="submission" date="2023-10" db="EMBL/GenBank/DDBJ databases">
        <authorList>
            <person name="Chen Y."/>
            <person name="Shah S."/>
            <person name="Dougan E. K."/>
            <person name="Thang M."/>
            <person name="Chan C."/>
        </authorList>
    </citation>
    <scope>NUCLEOTIDE SEQUENCE [LARGE SCALE GENOMIC DNA]</scope>
</reference>
<feature type="domain" description="SET" evidence="2">
    <location>
        <begin position="148"/>
        <end position="260"/>
    </location>
</feature>
<proteinExistence type="predicted"/>
<evidence type="ECO:0000313" key="3">
    <source>
        <dbReference type="EMBL" id="CAK0802918.1"/>
    </source>
</evidence>
<evidence type="ECO:0000256" key="1">
    <source>
        <dbReference type="SAM" id="MobiDB-lite"/>
    </source>
</evidence>
<protein>
    <recommendedName>
        <fullName evidence="2">SET domain-containing protein</fullName>
    </recommendedName>
</protein>
<comment type="caution">
    <text evidence="3">The sequence shown here is derived from an EMBL/GenBank/DDBJ whole genome shotgun (WGS) entry which is preliminary data.</text>
</comment>
<name>A0ABN9QAM7_9DINO</name>
<evidence type="ECO:0000313" key="4">
    <source>
        <dbReference type="Proteomes" id="UP001189429"/>
    </source>
</evidence>
<dbReference type="Pfam" id="PF00856">
    <property type="entry name" value="SET"/>
    <property type="match status" value="1"/>
</dbReference>
<keyword evidence="4" id="KW-1185">Reference proteome</keyword>
<dbReference type="Gene3D" id="2.170.270.10">
    <property type="entry name" value="SET domain"/>
    <property type="match status" value="1"/>
</dbReference>
<dbReference type="Proteomes" id="UP001189429">
    <property type="component" value="Unassembled WGS sequence"/>
</dbReference>
<feature type="compositionally biased region" description="Gly residues" evidence="1">
    <location>
        <begin position="382"/>
        <end position="391"/>
    </location>
</feature>
<sequence>MAAGEVVETCYCLPLRPSEIPGSALPRLLFDRGLGGDAPLLFPFGWGLLYNDASEGGPGANLAWQYEESVDAGGVARPYLRLATSRAVEAGAELCVARRSARGGTRDALGGALAALLDCPDPARSGGPPPATGAPASPPAPECLAPPEGIEVRSSALHGNGVFATRHFGEGEVIEMVPNLYMPGRQELGRCFEDYQYASGVPRVSRIALGFGSIYNHSDSPNVLHCAATVADGPLAQRFATRYYAARDIRAGEELLISYGADWWPWRTEWWRIRGLREVRALQLASLSFPLIRYLLSQSVAPTRERGQNLARTKKGLAPHPEGPLQVARGYFWGYASAIRSRVSRRESSVISTSLAASAADMAQKLWTSRESEAPRSMQAPEGGGDARQVW</sequence>
<feature type="compositionally biased region" description="Pro residues" evidence="1">
    <location>
        <begin position="127"/>
        <end position="141"/>
    </location>
</feature>
<gene>
    <name evidence="3" type="ORF">PCOR1329_LOCUS10273</name>
</gene>
<dbReference type="SUPFAM" id="SSF82199">
    <property type="entry name" value="SET domain"/>
    <property type="match status" value="1"/>
</dbReference>
<dbReference type="InterPro" id="IPR046341">
    <property type="entry name" value="SET_dom_sf"/>
</dbReference>